<keyword evidence="5" id="KW-1185">Reference proteome</keyword>
<dbReference type="InterPro" id="IPR009742">
    <property type="entry name" value="Curlin_rpt"/>
</dbReference>
<comment type="similarity">
    <text evidence="1">Belongs to the CsgA/CsgB family.</text>
</comment>
<dbReference type="Proteomes" id="UP001324794">
    <property type="component" value="Chromosome"/>
</dbReference>
<organism evidence="4 5">
    <name type="scientific">Vreelandella neptunia</name>
    <dbReference type="NCBI Taxonomy" id="115551"/>
    <lineage>
        <taxon>Bacteria</taxon>
        <taxon>Pseudomonadati</taxon>
        <taxon>Pseudomonadota</taxon>
        <taxon>Gammaproteobacteria</taxon>
        <taxon>Oceanospirillales</taxon>
        <taxon>Halomonadaceae</taxon>
        <taxon>Vreelandella</taxon>
    </lineage>
</organism>
<accession>A0ABZ0YLM0</accession>
<keyword evidence="2 3" id="KW-0732">Signal</keyword>
<dbReference type="RefSeq" id="WP_133733137.1">
    <property type="nucleotide sequence ID" value="NZ_CP140255.1"/>
</dbReference>
<gene>
    <name evidence="4" type="ORF">SR894_22485</name>
</gene>
<protein>
    <recommendedName>
        <fullName evidence="6">Curlin associated repeat-containing protein</fullName>
    </recommendedName>
</protein>
<feature type="chain" id="PRO_5046960199" description="Curlin associated repeat-containing protein" evidence="3">
    <location>
        <begin position="19"/>
        <end position="346"/>
    </location>
</feature>
<evidence type="ECO:0000256" key="3">
    <source>
        <dbReference type="SAM" id="SignalP"/>
    </source>
</evidence>
<evidence type="ECO:0000256" key="2">
    <source>
        <dbReference type="ARBA" id="ARBA00022729"/>
    </source>
</evidence>
<reference evidence="4 5" key="1">
    <citation type="submission" date="2023-11" db="EMBL/GenBank/DDBJ databases">
        <title>MicrobeMod: A computational toolkit for identifying prokaryotic methylation and restriction-modification with nanopore sequencing.</title>
        <authorList>
            <person name="Crits-Christoph A."/>
            <person name="Kang S.C."/>
            <person name="Lee H."/>
            <person name="Ostrov N."/>
        </authorList>
    </citation>
    <scope>NUCLEOTIDE SEQUENCE [LARGE SCALE GENOMIC DNA]</scope>
    <source>
        <strain evidence="4 5">ATCC BAA-805</strain>
    </source>
</reference>
<sequence length="346" mass="37324">MKLQLTVIAAAIALSASAASLADARDPVYEVNGNTMNNGKGAFDQQGVIRSDMDGWSSLNIDNGTAGVRETDHEQINQTGSTLNSAQAGTEQYSEIIQSGPYGGSSTGNEAYVDQGQNGGGSEENVSLIKQINGSTNKATVYQKGNGFNESRVVQINGDANTAAVNQYGMNDQSDISQSYGDHNTATVNQYNGEYNQSIIIQRNGDWNKATVEQRNSNWSDSYIEQNGFNNTADVSQRNNSDYSDSIIRQSGDYNEAEVDQQNNSDQTWSFIEQRDNNHLAEVTQNNADLSASYIYQGGNSGGHEAYVTQQNEYSSVSMVRQNGATAIANHTQTGGSGNVASSYQW</sequence>
<evidence type="ECO:0000313" key="5">
    <source>
        <dbReference type="Proteomes" id="UP001324794"/>
    </source>
</evidence>
<proteinExistence type="inferred from homology"/>
<evidence type="ECO:0000256" key="1">
    <source>
        <dbReference type="ARBA" id="ARBA00009766"/>
    </source>
</evidence>
<dbReference type="EMBL" id="CP140255">
    <property type="protein sequence ID" value="WQH12876.1"/>
    <property type="molecule type" value="Genomic_DNA"/>
</dbReference>
<name>A0ABZ0YLM0_9GAMM</name>
<evidence type="ECO:0008006" key="6">
    <source>
        <dbReference type="Google" id="ProtNLM"/>
    </source>
</evidence>
<evidence type="ECO:0000313" key="4">
    <source>
        <dbReference type="EMBL" id="WQH12876.1"/>
    </source>
</evidence>
<feature type="signal peptide" evidence="3">
    <location>
        <begin position="1"/>
        <end position="18"/>
    </location>
</feature>
<dbReference type="Pfam" id="PF07012">
    <property type="entry name" value="Curlin_rpt"/>
    <property type="match status" value="1"/>
</dbReference>